<sequence>MTPARPTRREESRCVRASGVPSSCYADWLLLPATERETMYRGPWASMDKAHEASSLLRPLPPRHRRQAAEAGHSQKPEQGVGA</sequence>
<evidence type="ECO:0000313" key="2">
    <source>
        <dbReference type="EMBL" id="KAJ1140147.1"/>
    </source>
</evidence>
<reference evidence="2" key="1">
    <citation type="journal article" date="2022" name="bioRxiv">
        <title>Sequencing and chromosome-scale assembly of the giantPleurodeles waltlgenome.</title>
        <authorList>
            <person name="Brown T."/>
            <person name="Elewa A."/>
            <person name="Iarovenko S."/>
            <person name="Subramanian E."/>
            <person name="Araus A.J."/>
            <person name="Petzold A."/>
            <person name="Susuki M."/>
            <person name="Suzuki K.-i.T."/>
            <person name="Hayashi T."/>
            <person name="Toyoda A."/>
            <person name="Oliveira C."/>
            <person name="Osipova E."/>
            <person name="Leigh N.D."/>
            <person name="Simon A."/>
            <person name="Yun M.H."/>
        </authorList>
    </citation>
    <scope>NUCLEOTIDE SEQUENCE</scope>
    <source>
        <strain evidence="2">20211129_DDA</strain>
        <tissue evidence="2">Liver</tissue>
    </source>
</reference>
<keyword evidence="3" id="KW-1185">Reference proteome</keyword>
<dbReference type="AlphaFoldDB" id="A0AAV7QLB8"/>
<accession>A0AAV7QLB8</accession>
<comment type="caution">
    <text evidence="2">The sequence shown here is derived from an EMBL/GenBank/DDBJ whole genome shotgun (WGS) entry which is preliminary data.</text>
</comment>
<proteinExistence type="predicted"/>
<evidence type="ECO:0000313" key="3">
    <source>
        <dbReference type="Proteomes" id="UP001066276"/>
    </source>
</evidence>
<gene>
    <name evidence="2" type="ORF">NDU88_006507</name>
</gene>
<evidence type="ECO:0000256" key="1">
    <source>
        <dbReference type="SAM" id="MobiDB-lite"/>
    </source>
</evidence>
<dbReference type="Proteomes" id="UP001066276">
    <property type="component" value="Chromosome 6"/>
</dbReference>
<organism evidence="2 3">
    <name type="scientific">Pleurodeles waltl</name>
    <name type="common">Iberian ribbed newt</name>
    <dbReference type="NCBI Taxonomy" id="8319"/>
    <lineage>
        <taxon>Eukaryota</taxon>
        <taxon>Metazoa</taxon>
        <taxon>Chordata</taxon>
        <taxon>Craniata</taxon>
        <taxon>Vertebrata</taxon>
        <taxon>Euteleostomi</taxon>
        <taxon>Amphibia</taxon>
        <taxon>Batrachia</taxon>
        <taxon>Caudata</taxon>
        <taxon>Salamandroidea</taxon>
        <taxon>Salamandridae</taxon>
        <taxon>Pleurodelinae</taxon>
        <taxon>Pleurodeles</taxon>
    </lineage>
</organism>
<dbReference type="EMBL" id="JANPWB010000010">
    <property type="protein sequence ID" value="KAJ1140147.1"/>
    <property type="molecule type" value="Genomic_DNA"/>
</dbReference>
<protein>
    <submittedName>
        <fullName evidence="2">Uncharacterized protein</fullName>
    </submittedName>
</protein>
<feature type="region of interest" description="Disordered" evidence="1">
    <location>
        <begin position="52"/>
        <end position="83"/>
    </location>
</feature>
<name>A0AAV7QLB8_PLEWA</name>